<gene>
    <name evidence="2" type="ORF">UFOPK2992_01318</name>
</gene>
<reference evidence="2" key="1">
    <citation type="submission" date="2020-05" db="EMBL/GenBank/DDBJ databases">
        <authorList>
            <person name="Chiriac C."/>
            <person name="Salcher M."/>
            <person name="Ghai R."/>
            <person name="Kavagutti S V."/>
        </authorList>
    </citation>
    <scope>NUCLEOTIDE SEQUENCE</scope>
</reference>
<name>A0A6J6YET6_9ZZZZ</name>
<evidence type="ECO:0000313" key="2">
    <source>
        <dbReference type="EMBL" id="CAB4806703.1"/>
    </source>
</evidence>
<organism evidence="2">
    <name type="scientific">freshwater metagenome</name>
    <dbReference type="NCBI Taxonomy" id="449393"/>
    <lineage>
        <taxon>unclassified sequences</taxon>
        <taxon>metagenomes</taxon>
        <taxon>ecological metagenomes</taxon>
    </lineage>
</organism>
<sequence length="109" mass="10999">MGRSSGSGCASSGNQSKSLRSSEYPLVCGPLDPMPNSTSPGAMVDNGNRRSRSTTPTSVPATSKAPGMYTPGISAVSPPSSTQPDAAQAMDMPLTTAATCSARMTDDAK</sequence>
<proteinExistence type="predicted"/>
<evidence type="ECO:0000256" key="1">
    <source>
        <dbReference type="SAM" id="MobiDB-lite"/>
    </source>
</evidence>
<feature type="compositionally biased region" description="Low complexity" evidence="1">
    <location>
        <begin position="1"/>
        <end position="16"/>
    </location>
</feature>
<dbReference type="AlphaFoldDB" id="A0A6J6YET6"/>
<feature type="region of interest" description="Disordered" evidence="1">
    <location>
        <begin position="1"/>
        <end position="87"/>
    </location>
</feature>
<protein>
    <submittedName>
        <fullName evidence="2">Unannotated protein</fullName>
    </submittedName>
</protein>
<dbReference type="EMBL" id="CAFAAI010000240">
    <property type="protein sequence ID" value="CAB4806703.1"/>
    <property type="molecule type" value="Genomic_DNA"/>
</dbReference>
<accession>A0A6J6YET6</accession>